<proteinExistence type="predicted"/>
<dbReference type="EMBL" id="QTSX02005160">
    <property type="protein sequence ID" value="KAJ9060595.1"/>
    <property type="molecule type" value="Genomic_DNA"/>
</dbReference>
<comment type="caution">
    <text evidence="1">The sequence shown here is derived from an EMBL/GenBank/DDBJ whole genome shotgun (WGS) entry which is preliminary data.</text>
</comment>
<reference evidence="1" key="1">
    <citation type="submission" date="2022-04" db="EMBL/GenBank/DDBJ databases">
        <title>Genome of the entomopathogenic fungus Entomophthora muscae.</title>
        <authorList>
            <person name="Elya C."/>
            <person name="Lovett B.R."/>
            <person name="Lee E."/>
            <person name="Macias A.M."/>
            <person name="Hajek A.E."/>
            <person name="De Bivort B.L."/>
            <person name="Kasson M.T."/>
            <person name="De Fine Licht H.H."/>
            <person name="Stajich J.E."/>
        </authorList>
    </citation>
    <scope>NUCLEOTIDE SEQUENCE</scope>
    <source>
        <strain evidence="1">Berkeley</strain>
    </source>
</reference>
<sequence>MVDEQLEYKKGSIGAFKLSRKQLRYPVAWKGYPASENCWIPQPTLTPTQDMLQEFHKNNPQVVGLVKATLAATKLPPAHKGYALAALIGGGKPLSPKMESSALGTVSLGIARSKHCHPGEPALKPCLLAMIVDLNLMINCEGVVVQKLESEQGADALRSIFPNFLCWAFNPNLLGGWVTPYRPTIGDVCKLAKYCTQGGHISHIIQMYPRGLSHHHPQQTTWVI</sequence>
<name>A0ACC2SE39_9FUNG</name>
<keyword evidence="2" id="KW-1185">Reference proteome</keyword>
<accession>A0ACC2SE39</accession>
<evidence type="ECO:0000313" key="1">
    <source>
        <dbReference type="EMBL" id="KAJ9060595.1"/>
    </source>
</evidence>
<organism evidence="1 2">
    <name type="scientific">Entomophthora muscae</name>
    <dbReference type="NCBI Taxonomy" id="34485"/>
    <lineage>
        <taxon>Eukaryota</taxon>
        <taxon>Fungi</taxon>
        <taxon>Fungi incertae sedis</taxon>
        <taxon>Zoopagomycota</taxon>
        <taxon>Entomophthoromycotina</taxon>
        <taxon>Entomophthoromycetes</taxon>
        <taxon>Entomophthorales</taxon>
        <taxon>Entomophthoraceae</taxon>
        <taxon>Entomophthora</taxon>
    </lineage>
</organism>
<dbReference type="Proteomes" id="UP001165960">
    <property type="component" value="Unassembled WGS sequence"/>
</dbReference>
<evidence type="ECO:0000313" key="2">
    <source>
        <dbReference type="Proteomes" id="UP001165960"/>
    </source>
</evidence>
<gene>
    <name evidence="1" type="ORF">DSO57_1029116</name>
</gene>
<protein>
    <submittedName>
        <fullName evidence="1">Uncharacterized protein</fullName>
    </submittedName>
</protein>